<dbReference type="AlphaFoldDB" id="A0A397W2B7"/>
<comment type="caution">
    <text evidence="1">The sequence shown here is derived from an EMBL/GenBank/DDBJ whole genome shotgun (WGS) entry which is preliminary data.</text>
</comment>
<proteinExistence type="predicted"/>
<gene>
    <name evidence="1" type="ORF">C2G38_2028707</name>
</gene>
<dbReference type="Proteomes" id="UP000266673">
    <property type="component" value="Unassembled WGS sequence"/>
</dbReference>
<evidence type="ECO:0000313" key="1">
    <source>
        <dbReference type="EMBL" id="RIB28192.1"/>
    </source>
</evidence>
<organism evidence="1 2">
    <name type="scientific">Gigaspora rosea</name>
    <dbReference type="NCBI Taxonomy" id="44941"/>
    <lineage>
        <taxon>Eukaryota</taxon>
        <taxon>Fungi</taxon>
        <taxon>Fungi incertae sedis</taxon>
        <taxon>Mucoromycota</taxon>
        <taxon>Glomeromycotina</taxon>
        <taxon>Glomeromycetes</taxon>
        <taxon>Diversisporales</taxon>
        <taxon>Gigasporaceae</taxon>
        <taxon>Gigaspora</taxon>
    </lineage>
</organism>
<dbReference type="OrthoDB" id="2373244at2759"/>
<sequence>MKNGLELLTWIQKTISTGKLRDPGKPGAKWFNRFLKIYDVPLLPQYLRKLEAVFAVVSYGAKNLSNAMTIASEALRHSPDNHVSPAQNYTIVNYRPRGQPYDQAKAFKLSDEN</sequence>
<reference evidence="1 2" key="1">
    <citation type="submission" date="2018-06" db="EMBL/GenBank/DDBJ databases">
        <title>Comparative genomics reveals the genomic features of Rhizophagus irregularis, R. cerebriforme, R. diaphanum and Gigaspora rosea, and their symbiotic lifestyle signature.</title>
        <authorList>
            <person name="Morin E."/>
            <person name="San Clemente H."/>
            <person name="Chen E.C.H."/>
            <person name="De La Providencia I."/>
            <person name="Hainaut M."/>
            <person name="Kuo A."/>
            <person name="Kohler A."/>
            <person name="Murat C."/>
            <person name="Tang N."/>
            <person name="Roy S."/>
            <person name="Loubradou J."/>
            <person name="Henrissat B."/>
            <person name="Grigoriev I.V."/>
            <person name="Corradi N."/>
            <person name="Roux C."/>
            <person name="Martin F.M."/>
        </authorList>
    </citation>
    <scope>NUCLEOTIDE SEQUENCE [LARGE SCALE GENOMIC DNA]</scope>
    <source>
        <strain evidence="1 2">DAOM 194757</strain>
    </source>
</reference>
<accession>A0A397W2B7</accession>
<evidence type="ECO:0000313" key="2">
    <source>
        <dbReference type="Proteomes" id="UP000266673"/>
    </source>
</evidence>
<dbReference type="STRING" id="44941.A0A397W2B7"/>
<name>A0A397W2B7_9GLOM</name>
<keyword evidence="2" id="KW-1185">Reference proteome</keyword>
<protein>
    <submittedName>
        <fullName evidence="1">Uncharacterized protein</fullName>
    </submittedName>
</protein>
<dbReference type="EMBL" id="QKWP01000073">
    <property type="protein sequence ID" value="RIB28192.1"/>
    <property type="molecule type" value="Genomic_DNA"/>
</dbReference>